<dbReference type="InterPro" id="IPR051257">
    <property type="entry name" value="Diverse_CBS-Domain"/>
</dbReference>
<dbReference type="PANTHER" id="PTHR43080">
    <property type="entry name" value="CBS DOMAIN-CONTAINING PROTEIN CBSX3, MITOCHONDRIAL"/>
    <property type="match status" value="1"/>
</dbReference>
<evidence type="ECO:0000256" key="2">
    <source>
        <dbReference type="PROSITE-ProRule" id="PRU00703"/>
    </source>
</evidence>
<organism evidence="4 5">
    <name type="scientific">Actinokineospora fastidiosa</name>
    <dbReference type="NCBI Taxonomy" id="1816"/>
    <lineage>
        <taxon>Bacteria</taxon>
        <taxon>Bacillati</taxon>
        <taxon>Actinomycetota</taxon>
        <taxon>Actinomycetes</taxon>
        <taxon>Pseudonocardiales</taxon>
        <taxon>Pseudonocardiaceae</taxon>
        <taxon>Actinokineospora</taxon>
    </lineage>
</organism>
<dbReference type="Pfam" id="PF00571">
    <property type="entry name" value="CBS"/>
    <property type="match status" value="2"/>
</dbReference>
<evidence type="ECO:0000313" key="4">
    <source>
        <dbReference type="EMBL" id="GGS28498.1"/>
    </source>
</evidence>
<keyword evidence="5" id="KW-1185">Reference proteome</keyword>
<dbReference type="InterPro" id="IPR000644">
    <property type="entry name" value="CBS_dom"/>
</dbReference>
<dbReference type="AlphaFoldDB" id="A0A918GC32"/>
<evidence type="ECO:0000259" key="3">
    <source>
        <dbReference type="PROSITE" id="PS51371"/>
    </source>
</evidence>
<dbReference type="EMBL" id="BMRB01000002">
    <property type="protein sequence ID" value="GGS28498.1"/>
    <property type="molecule type" value="Genomic_DNA"/>
</dbReference>
<dbReference type="PANTHER" id="PTHR43080:SF2">
    <property type="entry name" value="CBS DOMAIN-CONTAINING PROTEIN"/>
    <property type="match status" value="1"/>
</dbReference>
<sequence>MSATVESAMTGRVIGITPEATLDAALRMMAQTRVRHLPVIADGRCLGLLTEADALWHAWASGDADCQVTRIMRTPAPSVDLSAALPDAARAVAESGADAVVVTSAGALVGILTSADLVRVLVG</sequence>
<dbReference type="SMART" id="SM00116">
    <property type="entry name" value="CBS"/>
    <property type="match status" value="2"/>
</dbReference>
<reference evidence="4" key="1">
    <citation type="journal article" date="2014" name="Int. J. Syst. Evol. Microbiol.">
        <title>Complete genome sequence of Corynebacterium casei LMG S-19264T (=DSM 44701T), isolated from a smear-ripened cheese.</title>
        <authorList>
            <consortium name="US DOE Joint Genome Institute (JGI-PGF)"/>
            <person name="Walter F."/>
            <person name="Albersmeier A."/>
            <person name="Kalinowski J."/>
            <person name="Ruckert C."/>
        </authorList>
    </citation>
    <scope>NUCLEOTIDE SEQUENCE</scope>
    <source>
        <strain evidence="4">JCM 3276</strain>
    </source>
</reference>
<feature type="domain" description="CBS" evidence="3">
    <location>
        <begin position="9"/>
        <end position="66"/>
    </location>
</feature>
<dbReference type="InterPro" id="IPR046342">
    <property type="entry name" value="CBS_dom_sf"/>
</dbReference>
<gene>
    <name evidence="4" type="ORF">GCM10010171_21990</name>
</gene>
<dbReference type="SUPFAM" id="SSF54631">
    <property type="entry name" value="CBS-domain pair"/>
    <property type="match status" value="1"/>
</dbReference>
<proteinExistence type="predicted"/>
<protein>
    <recommendedName>
        <fullName evidence="3">CBS domain-containing protein</fullName>
    </recommendedName>
</protein>
<name>A0A918GC32_9PSEU</name>
<evidence type="ECO:0000256" key="1">
    <source>
        <dbReference type="ARBA" id="ARBA00023122"/>
    </source>
</evidence>
<reference evidence="4" key="2">
    <citation type="submission" date="2020-09" db="EMBL/GenBank/DDBJ databases">
        <authorList>
            <person name="Sun Q."/>
            <person name="Ohkuma M."/>
        </authorList>
    </citation>
    <scope>NUCLEOTIDE SEQUENCE</scope>
    <source>
        <strain evidence="4">JCM 3276</strain>
    </source>
</reference>
<keyword evidence="1 2" id="KW-0129">CBS domain</keyword>
<feature type="domain" description="CBS" evidence="3">
    <location>
        <begin position="72"/>
        <end position="123"/>
    </location>
</feature>
<dbReference type="PROSITE" id="PS51371">
    <property type="entry name" value="CBS"/>
    <property type="match status" value="2"/>
</dbReference>
<dbReference type="RefSeq" id="WP_189210327.1">
    <property type="nucleotide sequence ID" value="NZ_BMRB01000002.1"/>
</dbReference>
<dbReference type="Gene3D" id="3.10.580.10">
    <property type="entry name" value="CBS-domain"/>
    <property type="match status" value="1"/>
</dbReference>
<accession>A0A918GC32</accession>
<dbReference type="Proteomes" id="UP000660680">
    <property type="component" value="Unassembled WGS sequence"/>
</dbReference>
<comment type="caution">
    <text evidence="4">The sequence shown here is derived from an EMBL/GenBank/DDBJ whole genome shotgun (WGS) entry which is preliminary data.</text>
</comment>
<evidence type="ECO:0000313" key="5">
    <source>
        <dbReference type="Proteomes" id="UP000660680"/>
    </source>
</evidence>